<evidence type="ECO:0000259" key="9">
    <source>
        <dbReference type="SMART" id="SM00965"/>
    </source>
</evidence>
<evidence type="ECO:0000256" key="8">
    <source>
        <dbReference type="SAM" id="Phobius"/>
    </source>
</evidence>
<protein>
    <submittedName>
        <fullName evidence="10">SusC/RagA family TonB-linked outer membrane protein</fullName>
    </submittedName>
</protein>
<evidence type="ECO:0000256" key="7">
    <source>
        <dbReference type="PROSITE-ProRule" id="PRU01360"/>
    </source>
</evidence>
<dbReference type="InterPro" id="IPR039426">
    <property type="entry name" value="TonB-dep_rcpt-like"/>
</dbReference>
<dbReference type="InterPro" id="IPR012910">
    <property type="entry name" value="Plug_dom"/>
</dbReference>
<evidence type="ECO:0000256" key="2">
    <source>
        <dbReference type="ARBA" id="ARBA00022448"/>
    </source>
</evidence>
<dbReference type="InterPro" id="IPR036942">
    <property type="entry name" value="Beta-barrel_TonB_sf"/>
</dbReference>
<dbReference type="RefSeq" id="WP_202102125.1">
    <property type="nucleotide sequence ID" value="NZ_JAERTY010000003.1"/>
</dbReference>
<dbReference type="Gene3D" id="2.170.130.10">
    <property type="entry name" value="TonB-dependent receptor, plug domain"/>
    <property type="match status" value="1"/>
</dbReference>
<dbReference type="Pfam" id="PF07660">
    <property type="entry name" value="STN"/>
    <property type="match status" value="1"/>
</dbReference>
<dbReference type="Gene3D" id="2.60.40.1120">
    <property type="entry name" value="Carboxypeptidase-like, regulatory domain"/>
    <property type="match status" value="1"/>
</dbReference>
<dbReference type="PROSITE" id="PS52016">
    <property type="entry name" value="TONB_DEPENDENT_REC_3"/>
    <property type="match status" value="1"/>
</dbReference>
<organism evidence="10 11">
    <name type="scientific">Sphingobacterium faecale</name>
    <dbReference type="NCBI Taxonomy" id="2803775"/>
    <lineage>
        <taxon>Bacteria</taxon>
        <taxon>Pseudomonadati</taxon>
        <taxon>Bacteroidota</taxon>
        <taxon>Sphingobacteriia</taxon>
        <taxon>Sphingobacteriales</taxon>
        <taxon>Sphingobacteriaceae</taxon>
        <taxon>Sphingobacterium</taxon>
    </lineage>
</organism>
<dbReference type="Pfam" id="PF07715">
    <property type="entry name" value="Plug"/>
    <property type="match status" value="1"/>
</dbReference>
<evidence type="ECO:0000256" key="5">
    <source>
        <dbReference type="ARBA" id="ARBA00023136"/>
    </source>
</evidence>
<keyword evidence="5 7" id="KW-0472">Membrane</keyword>
<dbReference type="InterPro" id="IPR023996">
    <property type="entry name" value="TonB-dep_OMP_SusC/RagA"/>
</dbReference>
<dbReference type="Gene3D" id="2.40.170.20">
    <property type="entry name" value="TonB-dependent receptor, beta-barrel domain"/>
    <property type="match status" value="1"/>
</dbReference>
<keyword evidence="11" id="KW-1185">Reference proteome</keyword>
<dbReference type="InterPro" id="IPR011662">
    <property type="entry name" value="Secretin/TonB_short_N"/>
</dbReference>
<keyword evidence="6 7" id="KW-0998">Cell outer membrane</keyword>
<keyword evidence="3 7" id="KW-1134">Transmembrane beta strand</keyword>
<dbReference type="SUPFAM" id="SSF56935">
    <property type="entry name" value="Porins"/>
    <property type="match status" value="1"/>
</dbReference>
<feature type="transmembrane region" description="Helical" evidence="8">
    <location>
        <begin position="26"/>
        <end position="48"/>
    </location>
</feature>
<evidence type="ECO:0000256" key="1">
    <source>
        <dbReference type="ARBA" id="ARBA00004571"/>
    </source>
</evidence>
<dbReference type="Gene3D" id="3.55.50.30">
    <property type="match status" value="1"/>
</dbReference>
<comment type="similarity">
    <text evidence="7">Belongs to the TonB-dependent receptor family.</text>
</comment>
<dbReference type="InterPro" id="IPR037066">
    <property type="entry name" value="Plug_dom_sf"/>
</dbReference>
<sequence length="1183" mass="134801">MNFIIHFEDLLCSFQIRSQRVCEKNYLIFLRIMKLTLILVFAFSITAFSNSFSQVNIHVQKTSLENVLRELRKQTGYAFMFDPADFKDAKKVSLSVKNRSLEEVLGLILRDQSLHYEISGKTISLSRKRKTVNDKKDSFLQVIDVRGRVVDSLGKPLTGASINVKGFKLTTSTNHNGEFSLDGVEEDAVLVVSYVGYIQQEIRASIKPVTIILVSVSSEIDAVDVHTGYQEIPKERATGSFEQINNKLLNRSNSSDIIGRLKGITPSLLFDERGDGEPKLSIRGRSTIYANDQPLIVLDNFPYEGDIQGINPNDIETVTVLKDAAAASIWGVRAGNGVIVITSKKGKNNQPLRINFNASTTIGQKPNLYYRPKMSSADFIEIERMLFDKGHFNNDLNNTFTFPALSPVIELLEKERKGQIDKEVLESEIEKMKTFDVRDDISKYFYRKSINQLYALNMSGGGEKHNYYYSVGYDQNRSSLVGNNNARISISTLQNFNLVEKLRVSLGLDYIRMNNRVDNTLNDLNIGVRNLYPYAHLADDLGNPLPINNKYRQMFLEKSIEKGLLDWSYYPLEEMNYTDLRGQNNSVRALIRTSYHVVDGLTADFHYQYQKQGESRLNLYDEESFFVRDLINRYSTVDSKGVYRNIPPGAIRHNYDDNMESHNGRFQFNYNNSWGRSNISAITGFEVRETKTAGHRSGMYGYEVATGSSMFINYNTSYSLYPSGSAFIPEVRGITGTVDRFRSYYSNISYVNNERYVFSLSGRIDQSNLFGVAANQRAVPLWSVGAKWKLSDEGFYKVEWLPYIHLKATYGYNGNIDHSVTAYTTAQMSNDSFSGLPRAWIISPPNPNLRWEKISMWNLGLDFEFKNQRISGSFEYFKKKGKDLIGESSLGLTTGMAKFKGNVADMKGEGFDLTFRSKNIDRSWKWNSVLMLSYAIDEITKYNLAPTQIGVFFIDRSVNRESVFYTPVERKPLFGIYSYKWAGLDAENGNPLGYLNGEISDNYSEISSLLNTTLDDLIFHGRAIPPLFGSFRNDFSYKKWFFSANITYSFGHYFKKSTISYDDLFRSYRSLHSDYNNRWQKSGDELSTTIPSIQYPVKAGRDSFYGNSEVNVRSGSFIRLQDVHVGFRPFESGKVRSFVRDIELFSYLNNIGLLWTKNKDGIDPEAGSIPRPLTISVGVKLNL</sequence>
<dbReference type="SUPFAM" id="SSF49464">
    <property type="entry name" value="Carboxypeptidase regulatory domain-like"/>
    <property type="match status" value="1"/>
</dbReference>
<evidence type="ECO:0000313" key="10">
    <source>
        <dbReference type="EMBL" id="MBL1408352.1"/>
    </source>
</evidence>
<evidence type="ECO:0000256" key="4">
    <source>
        <dbReference type="ARBA" id="ARBA00022692"/>
    </source>
</evidence>
<keyword evidence="4 7" id="KW-0812">Transmembrane</keyword>
<dbReference type="InterPro" id="IPR023997">
    <property type="entry name" value="TonB-dep_OMP_SusC/RagA_CS"/>
</dbReference>
<dbReference type="InterPro" id="IPR008969">
    <property type="entry name" value="CarboxyPept-like_regulatory"/>
</dbReference>
<evidence type="ECO:0000256" key="6">
    <source>
        <dbReference type="ARBA" id="ARBA00023237"/>
    </source>
</evidence>
<feature type="domain" description="Secretin/TonB short N-terminal" evidence="9">
    <location>
        <begin position="77"/>
        <end position="128"/>
    </location>
</feature>
<evidence type="ECO:0000256" key="3">
    <source>
        <dbReference type="ARBA" id="ARBA00022452"/>
    </source>
</evidence>
<proteinExistence type="inferred from homology"/>
<keyword evidence="8" id="KW-1133">Transmembrane helix</keyword>
<dbReference type="Pfam" id="PF13715">
    <property type="entry name" value="CarbopepD_reg_2"/>
    <property type="match status" value="1"/>
</dbReference>
<gene>
    <name evidence="10" type="ORF">JKG61_06265</name>
</gene>
<dbReference type="NCBIfam" id="TIGR04057">
    <property type="entry name" value="SusC_RagA_signa"/>
    <property type="match status" value="1"/>
</dbReference>
<dbReference type="SMART" id="SM00965">
    <property type="entry name" value="STN"/>
    <property type="match status" value="1"/>
</dbReference>
<dbReference type="NCBIfam" id="TIGR04056">
    <property type="entry name" value="OMP_RagA_SusC"/>
    <property type="match status" value="1"/>
</dbReference>
<dbReference type="Proteomes" id="UP000625283">
    <property type="component" value="Unassembled WGS sequence"/>
</dbReference>
<comment type="caution">
    <text evidence="10">The sequence shown here is derived from an EMBL/GenBank/DDBJ whole genome shotgun (WGS) entry which is preliminary data.</text>
</comment>
<comment type="subcellular location">
    <subcellularLocation>
        <location evidence="1 7">Cell outer membrane</location>
        <topology evidence="1 7">Multi-pass membrane protein</topology>
    </subcellularLocation>
</comment>
<dbReference type="EMBL" id="JAERTY010000003">
    <property type="protein sequence ID" value="MBL1408352.1"/>
    <property type="molecule type" value="Genomic_DNA"/>
</dbReference>
<keyword evidence="2 7" id="KW-0813">Transport</keyword>
<reference evidence="10 11" key="1">
    <citation type="submission" date="2021-01" db="EMBL/GenBank/DDBJ databases">
        <title>C459-1 draft genome sequence.</title>
        <authorList>
            <person name="Zhang X.-F."/>
        </authorList>
    </citation>
    <scope>NUCLEOTIDE SEQUENCE [LARGE SCALE GENOMIC DNA]</scope>
    <source>
        <strain evidence="11">C459-1</strain>
    </source>
</reference>
<name>A0ABS1R2U5_9SPHI</name>
<evidence type="ECO:0000313" key="11">
    <source>
        <dbReference type="Proteomes" id="UP000625283"/>
    </source>
</evidence>
<accession>A0ABS1R2U5</accession>